<feature type="region of interest" description="Disordered" evidence="9">
    <location>
        <begin position="1"/>
        <end position="40"/>
    </location>
</feature>
<dbReference type="GO" id="GO:0016567">
    <property type="term" value="P:protein ubiquitination"/>
    <property type="evidence" value="ECO:0007669"/>
    <property type="project" value="TreeGrafter"/>
</dbReference>
<sequence>MGIVPSHENDGPPSMPLPPPRPSLGPRPTNPQSASFPNIRTDSRLMRSVEYLPPVKMGQRVSNVFILRKENIRLLPTPSQPPIYLVEFTFRADVQGTVQIYFNADEKVHQTRVNGQNHVHHISYVSRTPFDSPAPFPAAENQVFRQREQFALDLANATASQLKYSRESTYPLVIKLDATSPSTNTPITSNIVRSHITLAEFSFADSRPSLRVIEQKVLIGGTIFSMQDLYGIRASYNANQNGPAGTAEDSSAECVVCLTEPSTTAVQPCKHLCLCDDCARLLTLEVDAQQKCPVCRTHIGKLLRIVDTSRRPEQAAAGNTVTEGNTYAPPVAPPPSAPASSSWTPTNHIQTEQLSHPRFENLAPSSRHSTPPNASELHQGSTHPMNRYHMS</sequence>
<keyword evidence="5 8" id="KW-0863">Zinc-finger</keyword>
<evidence type="ECO:0000256" key="7">
    <source>
        <dbReference type="ARBA" id="ARBA00022833"/>
    </source>
</evidence>
<keyword evidence="7" id="KW-0862">Zinc</keyword>
<dbReference type="InterPro" id="IPR001841">
    <property type="entry name" value="Znf_RING"/>
</dbReference>
<dbReference type="InterPro" id="IPR045194">
    <property type="entry name" value="MGRN1/RNF157-like"/>
</dbReference>
<dbReference type="PANTHER" id="PTHR22996:SF0">
    <property type="entry name" value="RE60872P-RELATED"/>
    <property type="match status" value="1"/>
</dbReference>
<dbReference type="SUPFAM" id="SSF57850">
    <property type="entry name" value="RING/U-box"/>
    <property type="match status" value="1"/>
</dbReference>
<reference evidence="11 12" key="1">
    <citation type="journal article" date="2018" name="Mol. Biol. Evol.">
        <title>Analysis of the draft genome of the red seaweed Gracilariopsis chorda provides insights into genome size evolution in Rhodophyta.</title>
        <authorList>
            <person name="Lee J."/>
            <person name="Yang E.C."/>
            <person name="Graf L."/>
            <person name="Yang J.H."/>
            <person name="Qiu H."/>
            <person name="Zel Zion U."/>
            <person name="Chan C.X."/>
            <person name="Stephens T.G."/>
            <person name="Weber A.P.M."/>
            <person name="Boo G.H."/>
            <person name="Boo S.M."/>
            <person name="Kim K.M."/>
            <person name="Shin Y."/>
            <person name="Jung M."/>
            <person name="Lee S.J."/>
            <person name="Yim H.S."/>
            <person name="Lee J.H."/>
            <person name="Bhattacharya D."/>
            <person name="Yoon H.S."/>
        </authorList>
    </citation>
    <scope>NUCLEOTIDE SEQUENCE [LARGE SCALE GENOMIC DNA]</scope>
    <source>
        <strain evidence="11 12">SKKU-2015</strain>
        <tissue evidence="11">Whole body</tissue>
    </source>
</reference>
<dbReference type="GO" id="GO:0061630">
    <property type="term" value="F:ubiquitin protein ligase activity"/>
    <property type="evidence" value="ECO:0007669"/>
    <property type="project" value="UniProtKB-EC"/>
</dbReference>
<proteinExistence type="predicted"/>
<dbReference type="GO" id="GO:0008270">
    <property type="term" value="F:zinc ion binding"/>
    <property type="evidence" value="ECO:0007669"/>
    <property type="project" value="UniProtKB-KW"/>
</dbReference>
<evidence type="ECO:0000256" key="2">
    <source>
        <dbReference type="ARBA" id="ARBA00012483"/>
    </source>
</evidence>
<feature type="compositionally biased region" description="Pro residues" evidence="9">
    <location>
        <begin position="13"/>
        <end position="29"/>
    </location>
</feature>
<evidence type="ECO:0000256" key="3">
    <source>
        <dbReference type="ARBA" id="ARBA00022679"/>
    </source>
</evidence>
<dbReference type="Proteomes" id="UP000247409">
    <property type="component" value="Unassembled WGS sequence"/>
</dbReference>
<dbReference type="Pfam" id="PF13920">
    <property type="entry name" value="zf-C3HC4_3"/>
    <property type="match status" value="1"/>
</dbReference>
<evidence type="ECO:0000256" key="8">
    <source>
        <dbReference type="PROSITE-ProRule" id="PRU00175"/>
    </source>
</evidence>
<dbReference type="STRING" id="448386.A0A2V3IQX4"/>
<dbReference type="PROSITE" id="PS50089">
    <property type="entry name" value="ZF_RING_2"/>
    <property type="match status" value="1"/>
</dbReference>
<comment type="catalytic activity">
    <reaction evidence="1">
        <text>S-ubiquitinyl-[E2 ubiquitin-conjugating enzyme]-L-cysteine + [acceptor protein]-L-lysine = [E2 ubiquitin-conjugating enzyme]-L-cysteine + N(6)-ubiquitinyl-[acceptor protein]-L-lysine.</text>
        <dbReference type="EC" id="2.3.2.27"/>
    </reaction>
</comment>
<keyword evidence="3" id="KW-0808">Transferase</keyword>
<dbReference type="PANTHER" id="PTHR22996">
    <property type="entry name" value="MAHOGUNIN"/>
    <property type="match status" value="1"/>
</dbReference>
<organism evidence="11 12">
    <name type="scientific">Gracilariopsis chorda</name>
    <dbReference type="NCBI Taxonomy" id="448386"/>
    <lineage>
        <taxon>Eukaryota</taxon>
        <taxon>Rhodophyta</taxon>
        <taxon>Florideophyceae</taxon>
        <taxon>Rhodymeniophycidae</taxon>
        <taxon>Gracilariales</taxon>
        <taxon>Gracilariaceae</taxon>
        <taxon>Gracilariopsis</taxon>
    </lineage>
</organism>
<dbReference type="EMBL" id="NBIV01000088">
    <property type="protein sequence ID" value="PXF44508.1"/>
    <property type="molecule type" value="Genomic_DNA"/>
</dbReference>
<dbReference type="EC" id="2.3.2.27" evidence="2"/>
<gene>
    <name evidence="11" type="ORF">BWQ96_05686</name>
</gene>
<evidence type="ECO:0000256" key="6">
    <source>
        <dbReference type="ARBA" id="ARBA00022786"/>
    </source>
</evidence>
<evidence type="ECO:0000313" key="12">
    <source>
        <dbReference type="Proteomes" id="UP000247409"/>
    </source>
</evidence>
<feature type="region of interest" description="Disordered" evidence="9">
    <location>
        <begin position="361"/>
        <end position="391"/>
    </location>
</feature>
<dbReference type="Pfam" id="PF26192">
    <property type="entry name" value="RNF157-like_N"/>
    <property type="match status" value="1"/>
</dbReference>
<feature type="compositionally biased region" description="Polar residues" evidence="9">
    <location>
        <begin position="363"/>
        <end position="384"/>
    </location>
</feature>
<accession>A0A2V3IQX4</accession>
<keyword evidence="12" id="KW-1185">Reference proteome</keyword>
<dbReference type="Gene3D" id="3.30.40.10">
    <property type="entry name" value="Zinc/RING finger domain, C3HC4 (zinc finger)"/>
    <property type="match status" value="1"/>
</dbReference>
<evidence type="ECO:0000313" key="11">
    <source>
        <dbReference type="EMBL" id="PXF44508.1"/>
    </source>
</evidence>
<name>A0A2V3IQX4_9FLOR</name>
<feature type="domain" description="RING-type" evidence="10">
    <location>
        <begin position="254"/>
        <end position="296"/>
    </location>
</feature>
<evidence type="ECO:0000256" key="5">
    <source>
        <dbReference type="ARBA" id="ARBA00022771"/>
    </source>
</evidence>
<evidence type="ECO:0000256" key="1">
    <source>
        <dbReference type="ARBA" id="ARBA00000900"/>
    </source>
</evidence>
<feature type="compositionally biased region" description="Polar residues" evidence="9">
    <location>
        <begin position="30"/>
        <end position="40"/>
    </location>
</feature>
<evidence type="ECO:0000259" key="10">
    <source>
        <dbReference type="PROSITE" id="PS50089"/>
    </source>
</evidence>
<feature type="region of interest" description="Disordered" evidence="9">
    <location>
        <begin position="311"/>
        <end position="345"/>
    </location>
</feature>
<dbReference type="OrthoDB" id="1711136at2759"/>
<keyword evidence="4" id="KW-0479">Metal-binding</keyword>
<dbReference type="InterPro" id="IPR013083">
    <property type="entry name" value="Znf_RING/FYVE/PHD"/>
</dbReference>
<comment type="caution">
    <text evidence="11">The sequence shown here is derived from an EMBL/GenBank/DDBJ whole genome shotgun (WGS) entry which is preliminary data.</text>
</comment>
<evidence type="ECO:0000256" key="4">
    <source>
        <dbReference type="ARBA" id="ARBA00022723"/>
    </source>
</evidence>
<evidence type="ECO:0000256" key="9">
    <source>
        <dbReference type="SAM" id="MobiDB-lite"/>
    </source>
</evidence>
<protein>
    <recommendedName>
        <fullName evidence="2">RING-type E3 ubiquitin transferase</fullName>
        <ecNumber evidence="2">2.3.2.27</ecNumber>
    </recommendedName>
</protein>
<dbReference type="InterPro" id="IPR058981">
    <property type="entry name" value="MGRN1/RNF157-like_N"/>
</dbReference>
<dbReference type="AlphaFoldDB" id="A0A2V3IQX4"/>
<keyword evidence="6" id="KW-0833">Ubl conjugation pathway</keyword>